<accession>A0A9W6YMG4</accession>
<evidence type="ECO:0000256" key="3">
    <source>
        <dbReference type="ARBA" id="ARBA00023242"/>
    </source>
</evidence>
<keyword evidence="7" id="KW-1185">Reference proteome</keyword>
<reference evidence="6" key="1">
    <citation type="submission" date="2023-04" db="EMBL/GenBank/DDBJ databases">
        <title>Ambrosiozyma monospora NBRC 1965.</title>
        <authorList>
            <person name="Ichikawa N."/>
            <person name="Sato H."/>
            <person name="Tonouchi N."/>
        </authorList>
    </citation>
    <scope>NUCLEOTIDE SEQUENCE</scope>
    <source>
        <strain evidence="6">NBRC 1965</strain>
    </source>
</reference>
<evidence type="ECO:0000259" key="5">
    <source>
        <dbReference type="Pfam" id="PF11488"/>
    </source>
</evidence>
<dbReference type="InterPro" id="IPR021581">
    <property type="entry name" value="Tscrpt_reg_Lge1"/>
</dbReference>
<dbReference type="Pfam" id="PF11488">
    <property type="entry name" value="Lge1"/>
    <property type="match status" value="1"/>
</dbReference>
<dbReference type="CDD" id="cd22897">
    <property type="entry name" value="Lge1"/>
    <property type="match status" value="1"/>
</dbReference>
<gene>
    <name evidence="6" type="ORF">Amon01_000115500</name>
</gene>
<feature type="compositionally biased region" description="Basic and acidic residues" evidence="4">
    <location>
        <begin position="69"/>
        <end position="81"/>
    </location>
</feature>
<comment type="caution">
    <text evidence="6">The sequence shown here is derived from an EMBL/GenBank/DDBJ whole genome shotgun (WGS) entry which is preliminary data.</text>
</comment>
<feature type="compositionally biased region" description="Basic and acidic residues" evidence="4">
    <location>
        <begin position="248"/>
        <end position="258"/>
    </location>
</feature>
<feature type="compositionally biased region" description="Basic and acidic residues" evidence="4">
    <location>
        <begin position="281"/>
        <end position="302"/>
    </location>
</feature>
<feature type="compositionally biased region" description="Low complexity" evidence="4">
    <location>
        <begin position="32"/>
        <end position="41"/>
    </location>
</feature>
<evidence type="ECO:0000256" key="1">
    <source>
        <dbReference type="ARBA" id="ARBA00004123"/>
    </source>
</evidence>
<feature type="compositionally biased region" description="Polar residues" evidence="4">
    <location>
        <begin position="82"/>
        <end position="102"/>
    </location>
</feature>
<evidence type="ECO:0000256" key="2">
    <source>
        <dbReference type="ARBA" id="ARBA00022853"/>
    </source>
</evidence>
<sequence length="374" mass="42302">MSGKYNSRGGAYRRTSGYSGNGYYSRGGRGGYYNSSGYDNGHAYRRAPYSGSRQYSGSGGPIIPNATSRDYDYYQYDDHSIENPSRANSSTVESAPATSSSRDVPATTGATASNSSPSSRSRHYYENQQQEYFPPRGSHRGPYRSTRGRGSYNQYRFQSQREDYPEYYGYEQEYSQYNDPYAYEYDREYDEGQYGAHEDVAMIEQDTEQPPPPPQPPIRQQSRQSSQGGASIAGGTSGYSSTYGGRKGQSEYQHRDSKISSSSKHSHSNTPYTEGGNSSRLVEEDRKKKELKEKRKSEDRSENHWVLRLGLEGKTKESITNSMSELKKINEIIASSSEKRLKLEMEVAKLDRLSKNEELRCKLADEKLEAMDFV</sequence>
<dbReference type="AlphaFoldDB" id="A0A9W6YMG4"/>
<evidence type="ECO:0000256" key="4">
    <source>
        <dbReference type="SAM" id="MobiDB-lite"/>
    </source>
</evidence>
<keyword evidence="2" id="KW-0156">Chromatin regulator</keyword>
<dbReference type="GO" id="GO:0006325">
    <property type="term" value="P:chromatin organization"/>
    <property type="evidence" value="ECO:0007669"/>
    <property type="project" value="UniProtKB-KW"/>
</dbReference>
<feature type="compositionally biased region" description="Low complexity" evidence="4">
    <location>
        <begin position="106"/>
        <end position="119"/>
    </location>
</feature>
<dbReference type="EMBL" id="BSXU01000345">
    <property type="protein sequence ID" value="GMG20332.1"/>
    <property type="molecule type" value="Genomic_DNA"/>
</dbReference>
<evidence type="ECO:0000313" key="7">
    <source>
        <dbReference type="Proteomes" id="UP001165063"/>
    </source>
</evidence>
<comment type="subcellular location">
    <subcellularLocation>
        <location evidence="1">Nucleus</location>
    </subcellularLocation>
</comment>
<protein>
    <submittedName>
        <fullName evidence="6">Unnamed protein product</fullName>
    </submittedName>
</protein>
<dbReference type="Proteomes" id="UP001165063">
    <property type="component" value="Unassembled WGS sequence"/>
</dbReference>
<organism evidence="6 7">
    <name type="scientific">Ambrosiozyma monospora</name>
    <name type="common">Yeast</name>
    <name type="synonym">Endomycopsis monosporus</name>
    <dbReference type="NCBI Taxonomy" id="43982"/>
    <lineage>
        <taxon>Eukaryota</taxon>
        <taxon>Fungi</taxon>
        <taxon>Dikarya</taxon>
        <taxon>Ascomycota</taxon>
        <taxon>Saccharomycotina</taxon>
        <taxon>Pichiomycetes</taxon>
        <taxon>Pichiales</taxon>
        <taxon>Pichiaceae</taxon>
        <taxon>Ambrosiozyma</taxon>
    </lineage>
</organism>
<feature type="compositionally biased region" description="Low complexity" evidence="4">
    <location>
        <begin position="218"/>
        <end position="230"/>
    </location>
</feature>
<keyword evidence="3" id="KW-0539">Nucleus</keyword>
<evidence type="ECO:0000313" key="6">
    <source>
        <dbReference type="EMBL" id="GMG20332.1"/>
    </source>
</evidence>
<dbReference type="GO" id="GO:0005634">
    <property type="term" value="C:nucleus"/>
    <property type="evidence" value="ECO:0007669"/>
    <property type="project" value="UniProtKB-SubCell"/>
</dbReference>
<name>A0A9W6YMG4_AMBMO</name>
<feature type="domain" description="Transcription regulator LGE1 helical region" evidence="5">
    <location>
        <begin position="303"/>
        <end position="371"/>
    </location>
</feature>
<dbReference type="OrthoDB" id="3996301at2759"/>
<feature type="region of interest" description="Disordered" evidence="4">
    <location>
        <begin position="1"/>
        <end position="302"/>
    </location>
</feature>
<proteinExistence type="predicted"/>
<feature type="compositionally biased region" description="Polar residues" evidence="4">
    <location>
        <begin position="269"/>
        <end position="279"/>
    </location>
</feature>
<feature type="compositionally biased region" description="Low complexity" evidence="4">
    <location>
        <begin position="12"/>
        <end position="24"/>
    </location>
</feature>
<feature type="compositionally biased region" description="Low complexity" evidence="4">
    <location>
        <begin position="166"/>
        <end position="177"/>
    </location>
</feature>